<feature type="region of interest" description="Disordered" evidence="1">
    <location>
        <begin position="179"/>
        <end position="223"/>
    </location>
</feature>
<accession>A0A1I8FFN1</accession>
<dbReference type="Proteomes" id="UP000095280">
    <property type="component" value="Unplaced"/>
</dbReference>
<evidence type="ECO:0000313" key="3">
    <source>
        <dbReference type="WBParaSite" id="maker-unitig_33045-snap-gene-0.2-mRNA-1"/>
    </source>
</evidence>
<name>A0A1I8FFN1_9PLAT</name>
<organism evidence="2 3">
    <name type="scientific">Macrostomum lignano</name>
    <dbReference type="NCBI Taxonomy" id="282301"/>
    <lineage>
        <taxon>Eukaryota</taxon>
        <taxon>Metazoa</taxon>
        <taxon>Spiralia</taxon>
        <taxon>Lophotrochozoa</taxon>
        <taxon>Platyhelminthes</taxon>
        <taxon>Rhabditophora</taxon>
        <taxon>Macrostomorpha</taxon>
        <taxon>Macrostomida</taxon>
        <taxon>Macrostomidae</taxon>
        <taxon>Macrostomum</taxon>
    </lineage>
</organism>
<evidence type="ECO:0000313" key="2">
    <source>
        <dbReference type="Proteomes" id="UP000095280"/>
    </source>
</evidence>
<dbReference type="AlphaFoldDB" id="A0A1I8FFN1"/>
<dbReference type="WBParaSite" id="maker-unitig_33045-snap-gene-0.2-mRNA-1">
    <property type="protein sequence ID" value="maker-unitig_33045-snap-gene-0.2-mRNA-1"/>
    <property type="gene ID" value="maker-unitig_33045-snap-gene-0.2"/>
</dbReference>
<reference evidence="3" key="1">
    <citation type="submission" date="2016-11" db="UniProtKB">
        <authorList>
            <consortium name="WormBaseParasite"/>
        </authorList>
    </citation>
    <scope>IDENTIFICATION</scope>
</reference>
<evidence type="ECO:0000256" key="1">
    <source>
        <dbReference type="SAM" id="MobiDB-lite"/>
    </source>
</evidence>
<sequence>RLRHHQQSGVARLHKSLATRLAPPSSPAWTRLNRRSRCRQPPANWRFDGILRHFHPAVHGDNGRLPRSLLPRRSCTTGFVCAAFTRLLTRLSNGVPGQLSRVQAASDAVMSAFPADLALAAPAAAQPSSTQPAPLPGLYRRISLRGFLLQLLPRLEPGALRSRRPDTRLAVRVLAANGARRAERRSAPSDRPGAAQPGCHGGPALGHARGLRPGWRRPADCLP</sequence>
<protein>
    <submittedName>
        <fullName evidence="3">Integron gene cassette protein</fullName>
    </submittedName>
</protein>
<proteinExistence type="predicted"/>
<keyword evidence="2" id="KW-1185">Reference proteome</keyword>